<dbReference type="AlphaFoldDB" id="A0A3M8W0G6"/>
<reference evidence="8 9" key="1">
    <citation type="submission" date="2018-11" db="EMBL/GenBank/DDBJ databases">
        <title>The Potential of Streptomyces as Biocontrol Agents against the Tomato grey mould, Botrytis cinerea (Gray mold) Frontiers in Microbiology.</title>
        <authorList>
            <person name="Li D."/>
        </authorList>
    </citation>
    <scope>NUCLEOTIDE SEQUENCE [LARGE SCALE GENOMIC DNA]</scope>
    <source>
        <strain evidence="8 9">NEAU-LD23</strain>
    </source>
</reference>
<organism evidence="8 9">
    <name type="scientific">Streptomyces botrytidirepellens</name>
    <dbReference type="NCBI Taxonomy" id="2486417"/>
    <lineage>
        <taxon>Bacteria</taxon>
        <taxon>Bacillati</taxon>
        <taxon>Actinomycetota</taxon>
        <taxon>Actinomycetes</taxon>
        <taxon>Kitasatosporales</taxon>
        <taxon>Streptomycetaceae</taxon>
        <taxon>Streptomyces</taxon>
    </lineage>
</organism>
<dbReference type="Proteomes" id="UP000275401">
    <property type="component" value="Unassembled WGS sequence"/>
</dbReference>
<evidence type="ECO:0000256" key="1">
    <source>
        <dbReference type="ARBA" id="ARBA00022722"/>
    </source>
</evidence>
<gene>
    <name evidence="8" type="ORF">EEJ42_18990</name>
</gene>
<comment type="similarity">
    <text evidence="6">Belongs to the Vsr family.</text>
</comment>
<dbReference type="InterPro" id="IPR011335">
    <property type="entry name" value="Restrct_endonuc-II-like"/>
</dbReference>
<dbReference type="GO" id="GO:0016787">
    <property type="term" value="F:hydrolase activity"/>
    <property type="evidence" value="ECO:0007669"/>
    <property type="project" value="UniProtKB-KW"/>
</dbReference>
<dbReference type="EMBL" id="RIBZ01000243">
    <property type="protein sequence ID" value="RNG23100.1"/>
    <property type="molecule type" value="Genomic_DNA"/>
</dbReference>
<evidence type="ECO:0000256" key="5">
    <source>
        <dbReference type="ARBA" id="ARBA00023204"/>
    </source>
</evidence>
<dbReference type="GO" id="GO:0004519">
    <property type="term" value="F:endonuclease activity"/>
    <property type="evidence" value="ECO:0007669"/>
    <property type="project" value="UniProtKB-KW"/>
</dbReference>
<protein>
    <submittedName>
        <fullName evidence="8">Very short patch repair endonuclease</fullName>
    </submittedName>
</protein>
<evidence type="ECO:0000313" key="9">
    <source>
        <dbReference type="Proteomes" id="UP000275401"/>
    </source>
</evidence>
<comment type="caution">
    <text evidence="8">The sequence shown here is derived from an EMBL/GenBank/DDBJ whole genome shotgun (WGS) entry which is preliminary data.</text>
</comment>
<dbReference type="Pfam" id="PF03852">
    <property type="entry name" value="Vsr"/>
    <property type="match status" value="1"/>
</dbReference>
<dbReference type="SUPFAM" id="SSF52980">
    <property type="entry name" value="Restriction endonuclease-like"/>
    <property type="match status" value="1"/>
</dbReference>
<keyword evidence="3" id="KW-0227">DNA damage</keyword>
<feature type="region of interest" description="Disordered" evidence="7">
    <location>
        <begin position="1"/>
        <end position="23"/>
    </location>
</feature>
<evidence type="ECO:0000256" key="2">
    <source>
        <dbReference type="ARBA" id="ARBA00022759"/>
    </source>
</evidence>
<keyword evidence="2 8" id="KW-0255">Endonuclease</keyword>
<dbReference type="RefSeq" id="WP_123101106.1">
    <property type="nucleotide sequence ID" value="NZ_RIBZ01000243.1"/>
</dbReference>
<accession>A0A3M8W0G6</accession>
<dbReference type="NCBIfam" id="TIGR00632">
    <property type="entry name" value="vsr"/>
    <property type="match status" value="1"/>
</dbReference>
<keyword evidence="9" id="KW-1185">Reference proteome</keyword>
<dbReference type="Gene3D" id="3.40.960.10">
    <property type="entry name" value="VSR Endonuclease"/>
    <property type="match status" value="1"/>
</dbReference>
<evidence type="ECO:0000256" key="7">
    <source>
        <dbReference type="SAM" id="MobiDB-lite"/>
    </source>
</evidence>
<proteinExistence type="inferred from homology"/>
<evidence type="ECO:0000256" key="4">
    <source>
        <dbReference type="ARBA" id="ARBA00022801"/>
    </source>
</evidence>
<evidence type="ECO:0000256" key="3">
    <source>
        <dbReference type="ARBA" id="ARBA00022763"/>
    </source>
</evidence>
<keyword evidence="4" id="KW-0378">Hydrolase</keyword>
<dbReference type="InterPro" id="IPR004603">
    <property type="entry name" value="DNA_mismatch_endonuc_vsr"/>
</dbReference>
<evidence type="ECO:0000313" key="8">
    <source>
        <dbReference type="EMBL" id="RNG23100.1"/>
    </source>
</evidence>
<evidence type="ECO:0000256" key="6">
    <source>
        <dbReference type="ARBA" id="ARBA00029466"/>
    </source>
</evidence>
<dbReference type="GO" id="GO:0006298">
    <property type="term" value="P:mismatch repair"/>
    <property type="evidence" value="ECO:0007669"/>
    <property type="project" value="InterPro"/>
</dbReference>
<keyword evidence="5" id="KW-0234">DNA repair</keyword>
<sequence>MRAALPSSPEVSARMSRQTNQDTGVERAVRQLLHAAGYRYRIHYPVPGMPRRKIDIAFTGARLAVLIDGCFWHGCPEHATSPKANAQWWRQKLDRNIERDQETNAQLLTEGWTVLRFWEHESPDAVMRQVAAAVDREKAGRRKRRRQGGGL</sequence>
<keyword evidence="1" id="KW-0540">Nuclease</keyword>
<name>A0A3M8W0G6_9ACTN</name>
<dbReference type="CDD" id="cd00221">
    <property type="entry name" value="Vsr"/>
    <property type="match status" value="1"/>
</dbReference>